<gene>
    <name evidence="4" type="ORF">CC1G_00193</name>
</gene>
<dbReference type="GO" id="GO:0004180">
    <property type="term" value="F:carboxypeptidase activity"/>
    <property type="evidence" value="ECO:0007669"/>
    <property type="project" value="TreeGrafter"/>
</dbReference>
<dbReference type="InterPro" id="IPR046450">
    <property type="entry name" value="PA_dom_sf"/>
</dbReference>
<dbReference type="HOGENOM" id="CLU_005688_2_2_1"/>
<dbReference type="SUPFAM" id="SSF52025">
    <property type="entry name" value="PA domain"/>
    <property type="match status" value="1"/>
</dbReference>
<dbReference type="Pfam" id="PF04389">
    <property type="entry name" value="Peptidase_M28"/>
    <property type="match status" value="1"/>
</dbReference>
<feature type="domain" description="Transferrin receptor-like dimerisation" evidence="2">
    <location>
        <begin position="833"/>
        <end position="926"/>
    </location>
</feature>
<dbReference type="PANTHER" id="PTHR10404:SF46">
    <property type="entry name" value="VACUOLAR PROTEIN SORTING-ASSOCIATED PROTEIN 70"/>
    <property type="match status" value="1"/>
</dbReference>
<dbReference type="eggNOG" id="KOG2195">
    <property type="taxonomic scope" value="Eukaryota"/>
</dbReference>
<feature type="domain" description="Peptidase M28" evidence="3">
    <location>
        <begin position="421"/>
        <end position="557"/>
    </location>
</feature>
<dbReference type="InterPro" id="IPR007365">
    <property type="entry name" value="TFR-like_dimer_dom"/>
</dbReference>
<dbReference type="InParanoid" id="A8NX37"/>
<dbReference type="Gene3D" id="3.50.30.30">
    <property type="match status" value="1"/>
</dbReference>
<evidence type="ECO:0000313" key="4">
    <source>
        <dbReference type="EMBL" id="EAU84674.2"/>
    </source>
</evidence>
<dbReference type="FunCoup" id="A8NX37">
    <property type="interactions" value="43"/>
</dbReference>
<comment type="caution">
    <text evidence="4">The sequence shown here is derived from an EMBL/GenBank/DDBJ whole genome shotgun (WGS) entry which is preliminary data.</text>
</comment>
<dbReference type="KEGG" id="cci:CC1G_00193"/>
<dbReference type="OrthoDB" id="5841748at2759"/>
<protein>
    <submittedName>
        <fullName evidence="4">Vacuolar protein sorting-associated protein 70</fullName>
    </submittedName>
</protein>
<sequence length="929" mass="103445">MGSRPSERAAACIQDARDNRNGNTQSSIMAKVYQVPEVALPLDDNDGPRGSLVSSGWKRIVIIGLGALALTSFFKYPHGHPRKRSPRLNATEAERLFLTVPNAESALGASRKYATHPHLAGAPEDFEDARTILRLFQQEFGIRKPKEEPIFRAGSRQSRHATLGLTRGFLPKRPTAWIDTYFPILNTPLDRHLQKKKATHWTEDAAKYRLAVPVWHGLSFHGEATGNLVYANYGTQEDYKVLLEKGVNFTDKIVLTRYGRIFRGLKVKAQAPLPQRPLLAHHYNQIKGAQELGAAGVLIYSDPRDDGVVTVDNGYSPYPQGPARNPSSVQRGSVQYLSLYPGDPTTPGYPAYEDAIRQEGVNIPSIPSLPISWANAQVLLKELKGADETTTSDERQLSGRISKRKVKVRNHVDNKVTPIWNTMSSIPGHIKDEVVLIGCHRDGIQLVVLLLLPRLTFVWPAWGLGAADPTSGTVSLHEMIRGLVVIASWDGEEYGLVGSTEWGEDFEQWISDHVVAYLNVDVSVDGSRFNVGASPSLALLIKRTAQDILHPTDSNRTLWDARNDEGPYKGFNASSVDPDFGRMYEADEAERKSIATGVTSLGSGSDYTVFLQRIGVSPLRLFLEDILNVLSFQVASSDQGFGPTPSDPVYHYHSIYDSQRWQEVYGDPTFERHVAIAKHLGLLGLRLADSIIIPLNTTQYALELDDYLDKVVSLTSKKSNLNPDFSTLRKSIKHVQHASLALDHEKVEAEKKFKEILAKLPHQRPHGAHHRVVQVWRFVKYQMSRAFGFITGPETPHRRQCRGGHSAEGLLEMASSVEESELDKFPFPVRKFIKAAKRVGRANKKLIAFERGFISKDGIRDREWYRHLGVAPGKWLGGGTTKVARVGYGATTLPALTEAIAEKLNATEVQYEIDRLVELLDNLAKRIHP</sequence>
<dbReference type="PANTHER" id="PTHR10404">
    <property type="entry name" value="N-ACETYLATED-ALPHA-LINKED ACIDIC DIPEPTIDASE"/>
    <property type="match status" value="1"/>
</dbReference>
<proteinExistence type="inferred from homology"/>
<dbReference type="InterPro" id="IPR036757">
    <property type="entry name" value="TFR-like_dimer_dom_sf"/>
</dbReference>
<dbReference type="GeneID" id="6013613"/>
<dbReference type="STRING" id="240176.A8NX37"/>
<organism evidence="4 5">
    <name type="scientific">Coprinopsis cinerea (strain Okayama-7 / 130 / ATCC MYA-4618 / FGSC 9003)</name>
    <name type="common">Inky cap fungus</name>
    <name type="synonym">Hormographiella aspergillata</name>
    <dbReference type="NCBI Taxonomy" id="240176"/>
    <lineage>
        <taxon>Eukaryota</taxon>
        <taxon>Fungi</taxon>
        <taxon>Dikarya</taxon>
        <taxon>Basidiomycota</taxon>
        <taxon>Agaricomycotina</taxon>
        <taxon>Agaricomycetes</taxon>
        <taxon>Agaricomycetidae</taxon>
        <taxon>Agaricales</taxon>
        <taxon>Agaricineae</taxon>
        <taxon>Psathyrellaceae</taxon>
        <taxon>Coprinopsis</taxon>
    </lineage>
</organism>
<dbReference type="SUPFAM" id="SSF53187">
    <property type="entry name" value="Zn-dependent exopeptidases"/>
    <property type="match status" value="1"/>
</dbReference>
<dbReference type="OMA" id="ADWISDN"/>
<dbReference type="InterPro" id="IPR039373">
    <property type="entry name" value="Peptidase_M28B"/>
</dbReference>
<dbReference type="Gene3D" id="1.20.930.40">
    <property type="entry name" value="Transferrin receptor-like, dimerisation domain"/>
    <property type="match status" value="1"/>
</dbReference>
<reference evidence="4 5" key="1">
    <citation type="journal article" date="2010" name="Proc. Natl. Acad. Sci. U.S.A.">
        <title>Insights into evolution of multicellular fungi from the assembled chromosomes of the mushroom Coprinopsis cinerea (Coprinus cinereus).</title>
        <authorList>
            <person name="Stajich J.E."/>
            <person name="Wilke S.K."/>
            <person name="Ahren D."/>
            <person name="Au C.H."/>
            <person name="Birren B.W."/>
            <person name="Borodovsky M."/>
            <person name="Burns C."/>
            <person name="Canback B."/>
            <person name="Casselton L.A."/>
            <person name="Cheng C.K."/>
            <person name="Deng J."/>
            <person name="Dietrich F.S."/>
            <person name="Fargo D.C."/>
            <person name="Farman M.L."/>
            <person name="Gathman A.C."/>
            <person name="Goldberg J."/>
            <person name="Guigo R."/>
            <person name="Hoegger P.J."/>
            <person name="Hooker J.B."/>
            <person name="Huggins A."/>
            <person name="James T.Y."/>
            <person name="Kamada T."/>
            <person name="Kilaru S."/>
            <person name="Kodira C."/>
            <person name="Kues U."/>
            <person name="Kupfer D."/>
            <person name="Kwan H.S."/>
            <person name="Lomsadze A."/>
            <person name="Li W."/>
            <person name="Lilly W.W."/>
            <person name="Ma L.J."/>
            <person name="Mackey A.J."/>
            <person name="Manning G."/>
            <person name="Martin F."/>
            <person name="Muraguchi H."/>
            <person name="Natvig D.O."/>
            <person name="Palmerini H."/>
            <person name="Ramesh M.A."/>
            <person name="Rehmeyer C.J."/>
            <person name="Roe B.A."/>
            <person name="Shenoy N."/>
            <person name="Stanke M."/>
            <person name="Ter-Hovhannisyan V."/>
            <person name="Tunlid A."/>
            <person name="Velagapudi R."/>
            <person name="Vision T.J."/>
            <person name="Zeng Q."/>
            <person name="Zolan M.E."/>
            <person name="Pukkila P.J."/>
        </authorList>
    </citation>
    <scope>NUCLEOTIDE SEQUENCE [LARGE SCALE GENOMIC DNA]</scope>
    <source>
        <strain evidence="5">Okayama-7 / 130 / ATCC MYA-4618 / FGSC 9003</strain>
    </source>
</reference>
<keyword evidence="5" id="KW-1185">Reference proteome</keyword>
<name>A8NX37_COPC7</name>
<dbReference type="AlphaFoldDB" id="A8NX37"/>
<dbReference type="VEuPathDB" id="FungiDB:CC1G_00193"/>
<dbReference type="EMBL" id="AACS02000005">
    <property type="protein sequence ID" value="EAU84674.2"/>
    <property type="molecule type" value="Genomic_DNA"/>
</dbReference>
<dbReference type="CDD" id="cd02121">
    <property type="entry name" value="PA_GCPII_like"/>
    <property type="match status" value="1"/>
</dbReference>
<dbReference type="Gene3D" id="3.40.630.10">
    <property type="entry name" value="Zn peptidases"/>
    <property type="match status" value="1"/>
</dbReference>
<evidence type="ECO:0000259" key="2">
    <source>
        <dbReference type="Pfam" id="PF04253"/>
    </source>
</evidence>
<evidence type="ECO:0000259" key="3">
    <source>
        <dbReference type="Pfam" id="PF04389"/>
    </source>
</evidence>
<dbReference type="Pfam" id="PF04253">
    <property type="entry name" value="TFR_dimer"/>
    <property type="match status" value="1"/>
</dbReference>
<comment type="similarity">
    <text evidence="1">Belongs to the peptidase M28 family. M28B subfamily.</text>
</comment>
<dbReference type="Proteomes" id="UP000001861">
    <property type="component" value="Unassembled WGS sequence"/>
</dbReference>
<dbReference type="SUPFAM" id="SSF47672">
    <property type="entry name" value="Transferrin receptor-like dimerisation domain"/>
    <property type="match status" value="1"/>
</dbReference>
<accession>A8NX37</accession>
<evidence type="ECO:0000313" key="5">
    <source>
        <dbReference type="Proteomes" id="UP000001861"/>
    </source>
</evidence>
<dbReference type="InterPro" id="IPR007484">
    <property type="entry name" value="Peptidase_M28"/>
</dbReference>
<dbReference type="RefSeq" id="XP_001837057.2">
    <property type="nucleotide sequence ID" value="XM_001837005.2"/>
</dbReference>
<evidence type="ECO:0000256" key="1">
    <source>
        <dbReference type="ARBA" id="ARBA00005634"/>
    </source>
</evidence>